<proteinExistence type="predicted"/>
<dbReference type="InterPro" id="IPR013099">
    <property type="entry name" value="K_chnl_dom"/>
</dbReference>
<feature type="transmembrane region" description="Helical" evidence="2">
    <location>
        <begin position="90"/>
        <end position="112"/>
    </location>
</feature>
<organism evidence="4 5">
    <name type="scientific">Rhodococcus zopfii</name>
    <dbReference type="NCBI Taxonomy" id="43772"/>
    <lineage>
        <taxon>Bacteria</taxon>
        <taxon>Bacillati</taxon>
        <taxon>Actinomycetota</taxon>
        <taxon>Actinomycetes</taxon>
        <taxon>Mycobacteriales</taxon>
        <taxon>Nocardiaceae</taxon>
        <taxon>Rhodococcus</taxon>
    </lineage>
</organism>
<dbReference type="GO" id="GO:0034220">
    <property type="term" value="P:monoatomic ion transmembrane transport"/>
    <property type="evidence" value="ECO:0007669"/>
    <property type="project" value="UniProtKB-KW"/>
</dbReference>
<dbReference type="Proteomes" id="UP001275440">
    <property type="component" value="Unassembled WGS sequence"/>
</dbReference>
<reference evidence="4 5" key="1">
    <citation type="submission" date="2019-10" db="EMBL/GenBank/DDBJ databases">
        <title>Draft Genome Assembly of Rhodococcus zopfii DSM44189.</title>
        <authorList>
            <person name="Sutton J.M."/>
            <person name="Akob D.M."/>
            <person name="Bushman T.J."/>
        </authorList>
    </citation>
    <scope>NUCLEOTIDE SEQUENCE [LARGE SCALE GENOMIC DNA]</scope>
    <source>
        <strain evidence="4 5">DSM 44189</strain>
    </source>
</reference>
<feature type="domain" description="Potassium channel" evidence="3">
    <location>
        <begin position="102"/>
        <end position="180"/>
    </location>
</feature>
<feature type="region of interest" description="Disordered" evidence="1">
    <location>
        <begin position="1"/>
        <end position="22"/>
    </location>
</feature>
<dbReference type="Gene3D" id="1.10.287.70">
    <property type="match status" value="1"/>
</dbReference>
<dbReference type="Pfam" id="PF07885">
    <property type="entry name" value="Ion_trans_2"/>
    <property type="match status" value="1"/>
</dbReference>
<evidence type="ECO:0000259" key="3">
    <source>
        <dbReference type="Pfam" id="PF07885"/>
    </source>
</evidence>
<keyword evidence="2" id="KW-0472">Membrane</keyword>
<evidence type="ECO:0000256" key="1">
    <source>
        <dbReference type="SAM" id="MobiDB-lite"/>
    </source>
</evidence>
<sequence length="191" mass="20677">MVEPAGPPSPSDDDSGPPEPLSQRDRRRLLFYALARPSLTTVVLVVVYFLVPLDHVGDISGALTLAAGIGVVLVLGWWQIRKILAAEYPMVQAIEALTTVVAFYLVLFATVYFRMSVVNAASFGAPLTRIDALYFCLVVFATVGFGDIVAVSQIARVAVSVQIVANLVLLALGIRVLSAAVRWRRRHRGDS</sequence>
<keyword evidence="4" id="KW-0406">Ion transport</keyword>
<comment type="caution">
    <text evidence="4">The sequence shown here is derived from an EMBL/GenBank/DDBJ whole genome shotgun (WGS) entry which is preliminary data.</text>
</comment>
<dbReference type="SUPFAM" id="SSF81324">
    <property type="entry name" value="Voltage-gated potassium channels"/>
    <property type="match status" value="1"/>
</dbReference>
<feature type="transmembrane region" description="Helical" evidence="2">
    <location>
        <begin position="29"/>
        <end position="53"/>
    </location>
</feature>
<feature type="transmembrane region" description="Helical" evidence="2">
    <location>
        <begin position="163"/>
        <end position="183"/>
    </location>
</feature>
<keyword evidence="2" id="KW-0812">Transmembrane</keyword>
<feature type="compositionally biased region" description="Pro residues" evidence="1">
    <location>
        <begin position="1"/>
        <end position="10"/>
    </location>
</feature>
<dbReference type="RefSeq" id="WP_371306459.1">
    <property type="nucleotide sequence ID" value="NZ_JAWKJJ010000001.1"/>
</dbReference>
<keyword evidence="2" id="KW-1133">Transmembrane helix</keyword>
<accession>A0ABU3WMX7</accession>
<keyword evidence="4" id="KW-0813">Transport</keyword>
<gene>
    <name evidence="4" type="ORF">F8M49_07810</name>
</gene>
<evidence type="ECO:0000313" key="4">
    <source>
        <dbReference type="EMBL" id="MDV2475345.1"/>
    </source>
</evidence>
<protein>
    <submittedName>
        <fullName evidence="4">Two pore domain potassium channel family protein</fullName>
    </submittedName>
</protein>
<name>A0ABU3WMX7_9NOCA</name>
<keyword evidence="5" id="KW-1185">Reference proteome</keyword>
<evidence type="ECO:0000256" key="2">
    <source>
        <dbReference type="SAM" id="Phobius"/>
    </source>
</evidence>
<feature type="transmembrane region" description="Helical" evidence="2">
    <location>
        <begin position="59"/>
        <end position="78"/>
    </location>
</feature>
<evidence type="ECO:0000313" key="5">
    <source>
        <dbReference type="Proteomes" id="UP001275440"/>
    </source>
</evidence>
<keyword evidence="4" id="KW-0407">Ion channel</keyword>
<feature type="transmembrane region" description="Helical" evidence="2">
    <location>
        <begin position="132"/>
        <end position="151"/>
    </location>
</feature>
<dbReference type="EMBL" id="WBMO01000001">
    <property type="protein sequence ID" value="MDV2475345.1"/>
    <property type="molecule type" value="Genomic_DNA"/>
</dbReference>